<dbReference type="RefSeq" id="XP_001009245.1">
    <property type="nucleotide sequence ID" value="XM_001009245.1"/>
</dbReference>
<dbReference type="GeneID" id="7840691"/>
<sequence length="159" mass="18628">MDNGDQAALLINLLLYEALNPNGVGPYYKFSIDQNEVYYQIQIQYPTYLEINISLGKKHACSYNHIRILWQKYLLPIKQQIKICNIKYNEPAECIKIIGTTQICVDDNYYLATGKIEQSNLIENERFTKKLTQFKSKTTENQSDYKEEQHLILIKLNLN</sequence>
<evidence type="ECO:0000313" key="1">
    <source>
        <dbReference type="EMBL" id="EAR89000.1"/>
    </source>
</evidence>
<evidence type="ECO:0000313" key="2">
    <source>
        <dbReference type="Proteomes" id="UP000009168"/>
    </source>
</evidence>
<dbReference type="EMBL" id="GG662828">
    <property type="protein sequence ID" value="EAR89000.1"/>
    <property type="molecule type" value="Genomic_DNA"/>
</dbReference>
<protein>
    <submittedName>
        <fullName evidence="1">Uncharacterized protein</fullName>
    </submittedName>
</protein>
<organism evidence="1 2">
    <name type="scientific">Tetrahymena thermophila (strain SB210)</name>
    <dbReference type="NCBI Taxonomy" id="312017"/>
    <lineage>
        <taxon>Eukaryota</taxon>
        <taxon>Sar</taxon>
        <taxon>Alveolata</taxon>
        <taxon>Ciliophora</taxon>
        <taxon>Intramacronucleata</taxon>
        <taxon>Oligohymenophorea</taxon>
        <taxon>Hymenostomatida</taxon>
        <taxon>Tetrahymenina</taxon>
        <taxon>Tetrahymenidae</taxon>
        <taxon>Tetrahymena</taxon>
    </lineage>
</organism>
<dbReference type="Proteomes" id="UP000009168">
    <property type="component" value="Unassembled WGS sequence"/>
</dbReference>
<keyword evidence="2" id="KW-1185">Reference proteome</keyword>
<accession>Q22UH0</accession>
<dbReference type="HOGENOM" id="CLU_1664265_0_0_1"/>
<reference evidence="2" key="1">
    <citation type="journal article" date="2006" name="PLoS Biol.">
        <title>Macronuclear genome sequence of the ciliate Tetrahymena thermophila, a model eukaryote.</title>
        <authorList>
            <person name="Eisen J.A."/>
            <person name="Coyne R.S."/>
            <person name="Wu M."/>
            <person name="Wu D."/>
            <person name="Thiagarajan M."/>
            <person name="Wortman J.R."/>
            <person name="Badger J.H."/>
            <person name="Ren Q."/>
            <person name="Amedeo P."/>
            <person name="Jones K.M."/>
            <person name="Tallon L.J."/>
            <person name="Delcher A.L."/>
            <person name="Salzberg S.L."/>
            <person name="Silva J.C."/>
            <person name="Haas B.J."/>
            <person name="Majoros W.H."/>
            <person name="Farzad M."/>
            <person name="Carlton J.M."/>
            <person name="Smith R.K. Jr."/>
            <person name="Garg J."/>
            <person name="Pearlman R.E."/>
            <person name="Karrer K.M."/>
            <person name="Sun L."/>
            <person name="Manning G."/>
            <person name="Elde N.C."/>
            <person name="Turkewitz A.P."/>
            <person name="Asai D.J."/>
            <person name="Wilkes D.E."/>
            <person name="Wang Y."/>
            <person name="Cai H."/>
            <person name="Collins K."/>
            <person name="Stewart B.A."/>
            <person name="Lee S.R."/>
            <person name="Wilamowska K."/>
            <person name="Weinberg Z."/>
            <person name="Ruzzo W.L."/>
            <person name="Wloga D."/>
            <person name="Gaertig J."/>
            <person name="Frankel J."/>
            <person name="Tsao C.-C."/>
            <person name="Gorovsky M.A."/>
            <person name="Keeling P.J."/>
            <person name="Waller R.F."/>
            <person name="Patron N.J."/>
            <person name="Cherry J.M."/>
            <person name="Stover N.A."/>
            <person name="Krieger C.J."/>
            <person name="del Toro C."/>
            <person name="Ryder H.F."/>
            <person name="Williamson S.C."/>
            <person name="Barbeau R.A."/>
            <person name="Hamilton E.P."/>
            <person name="Orias E."/>
        </authorList>
    </citation>
    <scope>NUCLEOTIDE SEQUENCE [LARGE SCALE GENOMIC DNA]</scope>
    <source>
        <strain evidence="2">SB210</strain>
    </source>
</reference>
<gene>
    <name evidence="1" type="ORF">TTHERM_00554550</name>
</gene>
<dbReference type="KEGG" id="tet:TTHERM_00554550"/>
<proteinExistence type="predicted"/>
<dbReference type="InParanoid" id="Q22UH0"/>
<name>Q22UH0_TETTS</name>
<dbReference type="AlphaFoldDB" id="Q22UH0"/>